<comment type="caution">
    <text evidence="1">The sequence shown here is derived from an EMBL/GenBank/DDBJ whole genome shotgun (WGS) entry which is preliminary data.</text>
</comment>
<evidence type="ECO:0000313" key="2">
    <source>
        <dbReference type="Proteomes" id="UP000035929"/>
    </source>
</evidence>
<dbReference type="AlphaFoldDB" id="A0A0J6S362"/>
<evidence type="ECO:0000313" key="1">
    <source>
        <dbReference type="EMBL" id="KMO27958.1"/>
    </source>
</evidence>
<name>A0A0J6S362_9HYPH</name>
<dbReference type="EMBL" id="LABX01000277">
    <property type="protein sequence ID" value="KMO27958.1"/>
    <property type="molecule type" value="Genomic_DNA"/>
</dbReference>
<organism evidence="1 2">
    <name type="scientific">Methylobacterium aquaticum</name>
    <dbReference type="NCBI Taxonomy" id="270351"/>
    <lineage>
        <taxon>Bacteria</taxon>
        <taxon>Pseudomonadati</taxon>
        <taxon>Pseudomonadota</taxon>
        <taxon>Alphaproteobacteria</taxon>
        <taxon>Hyphomicrobiales</taxon>
        <taxon>Methylobacteriaceae</taxon>
        <taxon>Methylobacterium</taxon>
    </lineage>
</organism>
<proteinExistence type="predicted"/>
<gene>
    <name evidence="1" type="ORF">VP06_29155</name>
</gene>
<accession>A0A0J6S362</accession>
<reference evidence="1 2" key="1">
    <citation type="submission" date="2015-03" db="EMBL/GenBank/DDBJ databases">
        <title>Genome sequencing of Methylobacterium aquaticum DSM16371 type strain.</title>
        <authorList>
            <person name="Chaudhry V."/>
            <person name="Patil P.B."/>
        </authorList>
    </citation>
    <scope>NUCLEOTIDE SEQUENCE [LARGE SCALE GENOMIC DNA]</scope>
    <source>
        <strain evidence="1 2">DSM 16371</strain>
    </source>
</reference>
<dbReference type="Proteomes" id="UP000035929">
    <property type="component" value="Unassembled WGS sequence"/>
</dbReference>
<dbReference type="PATRIC" id="fig|270351.6.peg.4148"/>
<sequence length="225" mass="25633">MAADPVRQDRIRLCVQNIYELVRACTTAQGATGGGQANNSVSMKIRHFHNELELHVHRHCLGALYRSEGIAALAQSQGIQSSLLRQEHTIPTNVLAGMVFRGIMQTKAIDGPAALCRFLLTQSVVTAITRTEDKDKLAIERWYEADRHGSKWQYTHPEFRMDSDLNRFDARPFLRYYKTGLAVIFWPTGETINLETDTLADHIRRVAPLPLYDWRTYFDGERMAA</sequence>
<protein>
    <submittedName>
        <fullName evidence="1">Uncharacterized protein</fullName>
    </submittedName>
</protein>